<feature type="domain" description="Plastid division protein CDP1-like 1st alpha solenoid" evidence="2">
    <location>
        <begin position="179"/>
        <end position="228"/>
    </location>
</feature>
<dbReference type="OrthoDB" id="1730817at2759"/>
<dbReference type="PANTHER" id="PTHR33925:SF2">
    <property type="entry name" value="PLASTID DIVISION PROTEIN CDP1, CHLOROPLASTIC"/>
    <property type="match status" value="1"/>
</dbReference>
<dbReference type="PANTHER" id="PTHR33925">
    <property type="entry name" value="PLASTID DIVISION PROTEIN CDP1, CHLOROPLASTIC-RELATED"/>
    <property type="match status" value="1"/>
</dbReference>
<dbReference type="GO" id="GO:0009706">
    <property type="term" value="C:chloroplast inner membrane"/>
    <property type="evidence" value="ECO:0007669"/>
    <property type="project" value="TreeGrafter"/>
</dbReference>
<evidence type="ECO:0000313" key="4">
    <source>
        <dbReference type="Proteomes" id="UP000631114"/>
    </source>
</evidence>
<organism evidence="3 4">
    <name type="scientific">Coptis chinensis</name>
    <dbReference type="NCBI Taxonomy" id="261450"/>
    <lineage>
        <taxon>Eukaryota</taxon>
        <taxon>Viridiplantae</taxon>
        <taxon>Streptophyta</taxon>
        <taxon>Embryophyta</taxon>
        <taxon>Tracheophyta</taxon>
        <taxon>Spermatophyta</taxon>
        <taxon>Magnoliopsida</taxon>
        <taxon>Ranunculales</taxon>
        <taxon>Ranunculaceae</taxon>
        <taxon>Coptidoideae</taxon>
        <taxon>Coptis</taxon>
    </lineage>
</organism>
<gene>
    <name evidence="3" type="ORF">IFM89_014396</name>
</gene>
<dbReference type="Proteomes" id="UP000631114">
    <property type="component" value="Unassembled WGS sequence"/>
</dbReference>
<dbReference type="InterPro" id="IPR044685">
    <property type="entry name" value="CPD1-like"/>
</dbReference>
<accession>A0A835GY53</accession>
<dbReference type="AlphaFoldDB" id="A0A835GY53"/>
<proteinExistence type="predicted"/>
<reference evidence="3 4" key="1">
    <citation type="submission" date="2020-10" db="EMBL/GenBank/DDBJ databases">
        <title>The Coptis chinensis genome and diversification of protoberbering-type alkaloids.</title>
        <authorList>
            <person name="Wang B."/>
            <person name="Shu S."/>
            <person name="Song C."/>
            <person name="Liu Y."/>
        </authorList>
    </citation>
    <scope>NUCLEOTIDE SEQUENCE [LARGE SCALE GENOMIC DNA]</scope>
    <source>
        <strain evidence="3">HL-2020</strain>
        <tissue evidence="3">Leaf</tissue>
    </source>
</reference>
<dbReference type="InterPro" id="IPR058032">
    <property type="entry name" value="CDP1-like_a_solenoid_1"/>
</dbReference>
<evidence type="ECO:0000259" key="2">
    <source>
        <dbReference type="Pfam" id="PF25515"/>
    </source>
</evidence>
<sequence length="366" mass="41388">MEVGKSKGKKGWSRGKGKKDKSHGKGKKIKNPIKLTAWYKKSVLFELDYRKLEHVEGESRLKRLADGPKFKAISYNRYRINGFVFSTSQRDTKRVTQNSGVYMNAFTNYRIIGVSNQAEKDEIVKSVMGLRNAEVEEGYTLDAIVSCQELLMDVRDKLPFEPEYVGNVREKVPPKSSLRIPWSWVPAALCLLQEAGEENLVLEIGCTALQHPDANPFTHDCLLSMALVEKCGSQGDGRFILFSDVAVLLLPSGGGGFGRSSHEPKYKIEFHEPHSPFHPDDDQESMVMSDKNGQKFSCFLPKEDKTKTSKFITQQNTSSLIVETQRKVTLKTPYQMNYSRSSRTNVFISRRVGGLTSFVIRRIFGQ</sequence>
<feature type="region of interest" description="Disordered" evidence="1">
    <location>
        <begin position="1"/>
        <end position="28"/>
    </location>
</feature>
<protein>
    <recommendedName>
        <fullName evidence="2">Plastid division protein CDP1-like 1st alpha solenoid domain-containing protein</fullName>
    </recommendedName>
</protein>
<evidence type="ECO:0000256" key="1">
    <source>
        <dbReference type="SAM" id="MobiDB-lite"/>
    </source>
</evidence>
<keyword evidence="4" id="KW-1185">Reference proteome</keyword>
<comment type="caution">
    <text evidence="3">The sequence shown here is derived from an EMBL/GenBank/DDBJ whole genome shotgun (WGS) entry which is preliminary data.</text>
</comment>
<name>A0A835GY53_9MAGN</name>
<evidence type="ECO:0000313" key="3">
    <source>
        <dbReference type="EMBL" id="KAF9588675.1"/>
    </source>
</evidence>
<dbReference type="Pfam" id="PF25515">
    <property type="entry name" value="Arm_PDR"/>
    <property type="match status" value="1"/>
</dbReference>
<dbReference type="EMBL" id="JADFTS010000009">
    <property type="protein sequence ID" value="KAF9588675.1"/>
    <property type="molecule type" value="Genomic_DNA"/>
</dbReference>
<dbReference type="GO" id="GO:0010020">
    <property type="term" value="P:chloroplast fission"/>
    <property type="evidence" value="ECO:0007669"/>
    <property type="project" value="TreeGrafter"/>
</dbReference>